<dbReference type="Proteomes" id="UP001642464">
    <property type="component" value="Unassembled WGS sequence"/>
</dbReference>
<reference evidence="3 4" key="1">
    <citation type="submission" date="2024-02" db="EMBL/GenBank/DDBJ databases">
        <authorList>
            <person name="Chen Y."/>
            <person name="Shah S."/>
            <person name="Dougan E. K."/>
            <person name="Thang M."/>
            <person name="Chan C."/>
        </authorList>
    </citation>
    <scope>NUCLEOTIDE SEQUENCE [LARGE SCALE GENOMIC DNA]</scope>
</reference>
<organism evidence="3 4">
    <name type="scientific">Durusdinium trenchii</name>
    <dbReference type="NCBI Taxonomy" id="1381693"/>
    <lineage>
        <taxon>Eukaryota</taxon>
        <taxon>Sar</taxon>
        <taxon>Alveolata</taxon>
        <taxon>Dinophyceae</taxon>
        <taxon>Suessiales</taxon>
        <taxon>Symbiodiniaceae</taxon>
        <taxon>Durusdinium</taxon>
    </lineage>
</organism>
<sequence>MDAENPVTLRCLGCGAGKTAIYDDEASSSWALTMNGKAFFLADLGIGVCRSAMQHLGEIPCTIFISHNHSDHAGELPVVLAVEGVQRKRRMQVLAAPEVLSRLQTYRMHELESSGLHLDQLATWTPTPEEETLQVDTQVGLLKLTSFRSRHSETCFGARLEIGELCIGWTADSGYAPRLMDALSVKCQLLIVDARKDGSAEHASFQDIVEYVSSRPQMDFLGVSGTAGGRFGLKKAFAMSWPEPEMNKVIGYGAQSEAPTPEDLPSSAVLRPGDEMLGDVRRVTCACRAGEVQRWRADAGRLKFSDEHAMAHTISYFAWRCKSILAGWEVKLWIKNGLTRDDAKHQERRSTSGRLNVAGKSLPDSIAGLDALQQTQEKTAAVLNTEVSGLSDKVESLQTFAKTLAKQNDLEILEDRMQKTETSLRAMNEEVCRKAAATAMKSLSDRVTEMGMEAHTQNTRISMALDEHKGHIGALQKEASKLDRQHELERSRVSNCIVALEKAEEGHGGMVKTKFQRQGTYAPQELEILHAIDERFEELEETIILASLVPQLHERLFAVEQLLNLKKDQISSSSSSGSKLDTSSKLADKLQKVPSASPLNAPRLGAQAPSPARKAAPDEEETVDDEGNIIMELEPPPLPVSVSSRVSVEDLAALSPLQRREVKKMTEISRDKVSVIDEKTLDTQTNEYYTFGESTWDLVIFIGTGALGPLGSFQTFLLAVVNVLMQVVFVAIAAYNFTSPDVDEEAILASLRWRRSSGHSFADYSAVAKESLVHRVCKIDKSLESSGIQVALMEDINKYLKSDAAGMEGFFTGQILCIVALVCWYLMVAKEVSHALALHRGVMAMPRGLTKLDQRENPFTQVVHYRLRAVTFSRKLASGLLLLYRLVAAGLLVMVGTYFLVYTVSVTELILNAVALGIILDIDDLLFDALATTPGRHLVHQLDPLPMPSLPRIRGADAKSVFMSLAIPGLTLFVYFTMLGPMVQTLEEVKSAMCGGNVDFVWTLDKNRITRLSPTVGGGWDEEEDSIKTRAIEEAERIGYGSSINQTRFGLWESEVSVLSDIAAMSHPELVQASNPSCGDLANQEPLLNYLRYFLQNDSIQSCADALPYCNSVTKMPEYGGDEGRGWATRYLCAESCGCRNPGGEGISLQGCPADDCRATPDFTSFRESSVCIEKNASRLRRFAPWVAWVETIRAYGLSPAQLDRQADALLIANAMWENGCGFMQNLTDQNISWGSCFAWSSTFNWEFKTVEAFCPITCGCSETHRAYTGCPLPYGFSCDGLWHCLTWNEQHYCPPYVEVIYGEFTMSYNYSHVGVLSEYYWSLVNAMKVAIAEHAGHSQALHPDTIVPEWLFDIGIVYGAFQIFLVDPAMNATQMQLTMFSTPASHFQATLQSTLDSWSVPWMGLQLESISPPVVDETRDREKRRLKRSVASVWIEVASGMKGIEEIATKTSSAETDTVNARLTTASNAIQRLETLATTKVSSETFERLQARIDTMEVSVIRKADSETLGKLSQAVTEQARQLESVSSQVRDQHGRVEVIEGRTETLKDQLLQKAEANNVYTSDGVDGMLRGFYNREEMDALLSRIWWRLGDVGKAPTTSSGPRPPTR</sequence>
<feature type="transmembrane region" description="Helical" evidence="2">
    <location>
        <begin position="882"/>
        <end position="903"/>
    </location>
</feature>
<evidence type="ECO:0008006" key="5">
    <source>
        <dbReference type="Google" id="ProtNLM"/>
    </source>
</evidence>
<comment type="caution">
    <text evidence="3">The sequence shown here is derived from an EMBL/GenBank/DDBJ whole genome shotgun (WGS) entry which is preliminary data.</text>
</comment>
<dbReference type="InterPro" id="IPR036866">
    <property type="entry name" value="RibonucZ/Hydroxyglut_hydro"/>
</dbReference>
<keyword evidence="2" id="KW-0812">Transmembrane</keyword>
<evidence type="ECO:0000313" key="3">
    <source>
        <dbReference type="EMBL" id="CAK8995913.1"/>
    </source>
</evidence>
<evidence type="ECO:0000313" key="4">
    <source>
        <dbReference type="Proteomes" id="UP001642464"/>
    </source>
</evidence>
<accession>A0ABP0I387</accession>
<feature type="transmembrane region" description="Helical" evidence="2">
    <location>
        <begin position="961"/>
        <end position="983"/>
    </location>
</feature>
<name>A0ABP0I387_9DINO</name>
<dbReference type="EMBL" id="CAXAMM010002370">
    <property type="protein sequence ID" value="CAK8995913.1"/>
    <property type="molecule type" value="Genomic_DNA"/>
</dbReference>
<feature type="transmembrane region" description="Helical" evidence="2">
    <location>
        <begin position="715"/>
        <end position="735"/>
    </location>
</feature>
<evidence type="ECO:0000256" key="1">
    <source>
        <dbReference type="SAM" id="MobiDB-lite"/>
    </source>
</evidence>
<feature type="region of interest" description="Disordered" evidence="1">
    <location>
        <begin position="593"/>
        <end position="623"/>
    </location>
</feature>
<proteinExistence type="predicted"/>
<dbReference type="Pfam" id="PF23023">
    <property type="entry name" value="Anti-Pycsar_Apyc1"/>
    <property type="match status" value="1"/>
</dbReference>
<gene>
    <name evidence="3" type="ORF">SCF082_LOCUS4566</name>
</gene>
<keyword evidence="4" id="KW-1185">Reference proteome</keyword>
<keyword evidence="2" id="KW-0472">Membrane</keyword>
<dbReference type="SUPFAM" id="SSF56281">
    <property type="entry name" value="Metallo-hydrolase/oxidoreductase"/>
    <property type="match status" value="1"/>
</dbReference>
<dbReference type="Gene3D" id="3.60.15.10">
    <property type="entry name" value="Ribonuclease Z/Hydroxyacylglutathione hydrolase-like"/>
    <property type="match status" value="1"/>
</dbReference>
<evidence type="ECO:0000256" key="2">
    <source>
        <dbReference type="SAM" id="Phobius"/>
    </source>
</evidence>
<feature type="transmembrane region" description="Helical" evidence="2">
    <location>
        <begin position="809"/>
        <end position="828"/>
    </location>
</feature>
<protein>
    <recommendedName>
        <fullName evidence="5">Metallo-beta-lactamase domain-containing protein</fullName>
    </recommendedName>
</protein>
<keyword evidence="2" id="KW-1133">Transmembrane helix</keyword>